<dbReference type="Gramene" id="SIN_1000532.t">
    <property type="protein sequence ID" value="SIN_1000532.t.cds1"/>
    <property type="gene ID" value="SIN_1000532"/>
</dbReference>
<sequence>MGSDKECLKVLMFPWLAHGHITPFLELAKRLSDRNFHCYICSTPANLTSIANKIPQKYSNSIHLLHLHLPSSPHLPPHYHTTNGLPLHLHSALRSALRAAKPDFSNILTTLQPHLLIHDILLRWAGAIASKKDIPSVTFFTSGAAMFSYFCHLGQRRGVEFPYPAIRLTEFELSMAIGALESSKNEEKDPDEEAGWNSGRTIIVNSSREIDGKYMDYLSEMLNREFVPVGSLVRDYDDDDADEAVLMDWLSQKDKFSCVFVSFGTEYFLKREEIEEVAYGLELSNVNFIWILRFPKGDGTTVAETLPAGFLERVGGRGRIVEKWASQAKILNHSSVGGFVSHCGWNSLTESIEFGVPIIAMPMHLDQPMNAKLVAELGVGVEVKRDNEGRLQREEIAKVIRDVVVGESGGELRRQVVERRERIRSRSREEMDETAHKLAQIQERQRGKAAEGRDSEGDQRCSGGEKWGGIEKTSC</sequence>
<dbReference type="InterPro" id="IPR058980">
    <property type="entry name" value="Glyco_transf_N"/>
</dbReference>
<evidence type="ECO:0000313" key="8">
    <source>
        <dbReference type="Proteomes" id="UP000504604"/>
    </source>
</evidence>
<dbReference type="Pfam" id="PF26168">
    <property type="entry name" value="Glyco_transf_N"/>
    <property type="match status" value="1"/>
</dbReference>
<dbReference type="PANTHER" id="PTHR48044:SF14">
    <property type="entry name" value="GLYCOSYLTRANSFERASE"/>
    <property type="match status" value="1"/>
</dbReference>
<proteinExistence type="inferred from homology"/>
<comment type="similarity">
    <text evidence="1 4">Belongs to the UDP-glycosyltransferase family.</text>
</comment>
<dbReference type="EC" id="2.4.1.-" evidence="5"/>
<name>A0A8M8UVI9_SESIN</name>
<dbReference type="Gene3D" id="3.40.50.2000">
    <property type="entry name" value="Glycogen Phosphorylase B"/>
    <property type="match status" value="2"/>
</dbReference>
<dbReference type="InterPro" id="IPR035595">
    <property type="entry name" value="UDP_glycos_trans_CS"/>
</dbReference>
<accession>A0A8M8UVI9</accession>
<dbReference type="RefSeq" id="XP_020550928.1">
    <property type="nucleotide sequence ID" value="XM_020695269.1"/>
</dbReference>
<evidence type="ECO:0000256" key="4">
    <source>
        <dbReference type="RuleBase" id="RU003718"/>
    </source>
</evidence>
<organism evidence="8 9">
    <name type="scientific">Sesamum indicum</name>
    <name type="common">Oriental sesame</name>
    <name type="synonym">Sesamum orientale</name>
    <dbReference type="NCBI Taxonomy" id="4182"/>
    <lineage>
        <taxon>Eukaryota</taxon>
        <taxon>Viridiplantae</taxon>
        <taxon>Streptophyta</taxon>
        <taxon>Embryophyta</taxon>
        <taxon>Tracheophyta</taxon>
        <taxon>Spermatophyta</taxon>
        <taxon>Magnoliopsida</taxon>
        <taxon>eudicotyledons</taxon>
        <taxon>Gunneridae</taxon>
        <taxon>Pentapetalae</taxon>
        <taxon>asterids</taxon>
        <taxon>lamiids</taxon>
        <taxon>Lamiales</taxon>
        <taxon>Pedaliaceae</taxon>
        <taxon>Sesamum</taxon>
    </lineage>
</organism>
<keyword evidence="8" id="KW-1185">Reference proteome</keyword>
<dbReference type="PROSITE" id="PS00375">
    <property type="entry name" value="UDPGT"/>
    <property type="match status" value="1"/>
</dbReference>
<evidence type="ECO:0000256" key="3">
    <source>
        <dbReference type="ARBA" id="ARBA00022679"/>
    </source>
</evidence>
<feature type="compositionally biased region" description="Basic and acidic residues" evidence="6">
    <location>
        <begin position="443"/>
        <end position="459"/>
    </location>
</feature>
<dbReference type="InterPro" id="IPR002213">
    <property type="entry name" value="UDP_glucos_trans"/>
</dbReference>
<evidence type="ECO:0000256" key="2">
    <source>
        <dbReference type="ARBA" id="ARBA00022676"/>
    </source>
</evidence>
<evidence type="ECO:0000256" key="1">
    <source>
        <dbReference type="ARBA" id="ARBA00009995"/>
    </source>
</evidence>
<reference evidence="9" key="1">
    <citation type="submission" date="2025-08" db="UniProtKB">
        <authorList>
            <consortium name="RefSeq"/>
        </authorList>
    </citation>
    <scope>IDENTIFICATION</scope>
</reference>
<dbReference type="Proteomes" id="UP000504604">
    <property type="component" value="Linkage group LG7"/>
</dbReference>
<keyword evidence="2 4" id="KW-0328">Glycosyltransferase</keyword>
<evidence type="ECO:0000256" key="5">
    <source>
        <dbReference type="RuleBase" id="RU362057"/>
    </source>
</evidence>
<dbReference type="GO" id="GO:0016138">
    <property type="term" value="P:glycoside biosynthetic process"/>
    <property type="evidence" value="ECO:0007669"/>
    <property type="project" value="UniProtKB-ARBA"/>
</dbReference>
<protein>
    <recommendedName>
        <fullName evidence="5">Glycosyltransferase</fullName>
        <ecNumber evidence="5">2.4.1.-</ecNumber>
    </recommendedName>
</protein>
<evidence type="ECO:0000256" key="6">
    <source>
        <dbReference type="SAM" id="MobiDB-lite"/>
    </source>
</evidence>
<feature type="domain" description="Glycosyltransferase N-terminal" evidence="7">
    <location>
        <begin position="9"/>
        <end position="222"/>
    </location>
</feature>
<keyword evidence="3 4" id="KW-0808">Transferase</keyword>
<dbReference type="GeneID" id="105166537"/>
<evidence type="ECO:0000313" key="9">
    <source>
        <dbReference type="RefSeq" id="XP_020550928.1"/>
    </source>
</evidence>
<dbReference type="PANTHER" id="PTHR48044">
    <property type="entry name" value="GLYCOSYLTRANSFERASE"/>
    <property type="match status" value="1"/>
</dbReference>
<dbReference type="SUPFAM" id="SSF53756">
    <property type="entry name" value="UDP-Glycosyltransferase/glycogen phosphorylase"/>
    <property type="match status" value="1"/>
</dbReference>
<dbReference type="GO" id="GO:0008194">
    <property type="term" value="F:UDP-glycosyltransferase activity"/>
    <property type="evidence" value="ECO:0007669"/>
    <property type="project" value="InterPro"/>
</dbReference>
<gene>
    <name evidence="9" type="primary">LOC105166537</name>
</gene>
<dbReference type="KEGG" id="sind:105166537"/>
<feature type="compositionally biased region" description="Basic and acidic residues" evidence="6">
    <location>
        <begin position="424"/>
        <end position="436"/>
    </location>
</feature>
<dbReference type="CDD" id="cd03784">
    <property type="entry name" value="GT1_Gtf-like"/>
    <property type="match status" value="1"/>
</dbReference>
<feature type="region of interest" description="Disordered" evidence="6">
    <location>
        <begin position="424"/>
        <end position="475"/>
    </location>
</feature>
<dbReference type="Pfam" id="PF00201">
    <property type="entry name" value="UDPGT"/>
    <property type="match status" value="1"/>
</dbReference>
<evidence type="ECO:0000259" key="7">
    <source>
        <dbReference type="Pfam" id="PF26168"/>
    </source>
</evidence>
<dbReference type="FunFam" id="3.40.50.2000:FF:000060">
    <property type="entry name" value="Glycosyltransferase"/>
    <property type="match status" value="1"/>
</dbReference>
<dbReference type="OrthoDB" id="5835829at2759"/>
<dbReference type="AlphaFoldDB" id="A0A8M8UVI9"/>